<dbReference type="Proteomes" id="UP000004416">
    <property type="component" value="Unassembled WGS sequence"/>
</dbReference>
<sequence>MSNFLFGGRQLSSPRHDFNISFPQVKINYPEFCPEKDFS</sequence>
<dbReference type="EMBL" id="AFZX01000043">
    <property type="protein sequence ID" value="EHL07347.1"/>
    <property type="molecule type" value="Genomic_DNA"/>
</dbReference>
<dbReference type="AlphaFoldDB" id="G9XLS2"/>
<evidence type="ECO:0000313" key="2">
    <source>
        <dbReference type="Proteomes" id="UP000004416"/>
    </source>
</evidence>
<accession>G9XLS2</accession>
<comment type="caution">
    <text evidence="1">The sequence shown here is derived from an EMBL/GenBank/DDBJ whole genome shotgun (WGS) entry which is preliminary data.</text>
</comment>
<gene>
    <name evidence="1" type="ORF">HMPREF0322_01907</name>
</gene>
<dbReference type="HOGENOM" id="CLU_3308471_0_0_9"/>
<reference evidence="1 2" key="1">
    <citation type="submission" date="2011-08" db="EMBL/GenBank/DDBJ databases">
        <authorList>
            <person name="Weinstock G."/>
            <person name="Sodergren E."/>
            <person name="Clifton S."/>
            <person name="Fulton L."/>
            <person name="Fulton B."/>
            <person name="Courtney L."/>
            <person name="Fronick C."/>
            <person name="Harrison M."/>
            <person name="Strong C."/>
            <person name="Farmer C."/>
            <person name="Delahaunty K."/>
            <person name="Markovic C."/>
            <person name="Hall O."/>
            <person name="Minx P."/>
            <person name="Tomlinson C."/>
            <person name="Mitreva M."/>
            <person name="Hou S."/>
            <person name="Chen J."/>
            <person name="Wollam A."/>
            <person name="Pepin K.H."/>
            <person name="Johnson M."/>
            <person name="Bhonagiri V."/>
            <person name="Zhang X."/>
            <person name="Suruliraj S."/>
            <person name="Warren W."/>
            <person name="Chinwalla A."/>
            <person name="Mardis E.R."/>
            <person name="Wilson R.K."/>
        </authorList>
    </citation>
    <scope>NUCLEOTIDE SEQUENCE [LARGE SCALE GENOMIC DNA]</scope>
    <source>
        <strain evidence="1 2">DP7</strain>
    </source>
</reference>
<organism evidence="1 2">
    <name type="scientific">Desulfitobacterium hafniense DP7</name>
    <dbReference type="NCBI Taxonomy" id="537010"/>
    <lineage>
        <taxon>Bacteria</taxon>
        <taxon>Bacillati</taxon>
        <taxon>Bacillota</taxon>
        <taxon>Clostridia</taxon>
        <taxon>Eubacteriales</taxon>
        <taxon>Desulfitobacteriaceae</taxon>
        <taxon>Desulfitobacterium</taxon>
    </lineage>
</organism>
<proteinExistence type="predicted"/>
<name>G9XLS2_DESHA</name>
<evidence type="ECO:0000313" key="1">
    <source>
        <dbReference type="EMBL" id="EHL07347.1"/>
    </source>
</evidence>
<protein>
    <submittedName>
        <fullName evidence="1">Uncharacterized protein</fullName>
    </submittedName>
</protein>